<name>A0A832W7Q7_9EURY</name>
<dbReference type="Pfam" id="PF01235">
    <property type="entry name" value="Na_Ala_symp"/>
    <property type="match status" value="1"/>
</dbReference>
<evidence type="ECO:0000256" key="6">
    <source>
        <dbReference type="ARBA" id="ARBA00022847"/>
    </source>
</evidence>
<dbReference type="EMBL" id="DUJU01000054">
    <property type="protein sequence ID" value="HIH93348.1"/>
    <property type="molecule type" value="Genomic_DNA"/>
</dbReference>
<evidence type="ECO:0000256" key="1">
    <source>
        <dbReference type="ARBA" id="ARBA00004651"/>
    </source>
</evidence>
<evidence type="ECO:0000256" key="7">
    <source>
        <dbReference type="ARBA" id="ARBA00022989"/>
    </source>
</evidence>
<keyword evidence="5 9" id="KW-0812">Transmembrane</keyword>
<evidence type="ECO:0000256" key="3">
    <source>
        <dbReference type="ARBA" id="ARBA00022448"/>
    </source>
</evidence>
<dbReference type="FunFam" id="1.20.1740.10:FF:000004">
    <property type="entry name" value="Sodium:alanine symporter family protein"/>
    <property type="match status" value="1"/>
</dbReference>
<reference evidence="10" key="1">
    <citation type="journal article" date="2020" name="bioRxiv">
        <title>A rank-normalized archaeal taxonomy based on genome phylogeny resolves widespread incomplete and uneven classifications.</title>
        <authorList>
            <person name="Rinke C."/>
            <person name="Chuvochina M."/>
            <person name="Mussig A.J."/>
            <person name="Chaumeil P.-A."/>
            <person name="Waite D.W."/>
            <person name="Whitman W.B."/>
            <person name="Parks D.H."/>
            <person name="Hugenholtz P."/>
        </authorList>
    </citation>
    <scope>NUCLEOTIDE SEQUENCE</scope>
    <source>
        <strain evidence="10">UBA8876</strain>
    </source>
</reference>
<evidence type="ECO:0000256" key="2">
    <source>
        <dbReference type="ARBA" id="ARBA00009261"/>
    </source>
</evidence>
<feature type="transmembrane region" description="Helical" evidence="9">
    <location>
        <begin position="221"/>
        <end position="240"/>
    </location>
</feature>
<keyword evidence="7 9" id="KW-1133">Transmembrane helix</keyword>
<comment type="similarity">
    <text evidence="2 9">Belongs to the alanine or glycine:cation symporter (AGCS) (TC 2.A.25) family.</text>
</comment>
<feature type="transmembrane region" description="Helical" evidence="9">
    <location>
        <begin position="187"/>
        <end position="209"/>
    </location>
</feature>
<dbReference type="PANTHER" id="PTHR30330:SF3">
    <property type="entry name" value="TRANSCRIPTIONAL REGULATOR, LRP FAMILY"/>
    <property type="match status" value="1"/>
</dbReference>
<feature type="transmembrane region" description="Helical" evidence="9">
    <location>
        <begin position="155"/>
        <end position="175"/>
    </location>
</feature>
<organism evidence="10 11">
    <name type="scientific">Methanosarcina acetivorans</name>
    <dbReference type="NCBI Taxonomy" id="2214"/>
    <lineage>
        <taxon>Archaea</taxon>
        <taxon>Methanobacteriati</taxon>
        <taxon>Methanobacteriota</taxon>
        <taxon>Stenosarchaea group</taxon>
        <taxon>Methanomicrobia</taxon>
        <taxon>Methanosarcinales</taxon>
        <taxon>Methanosarcinaceae</taxon>
        <taxon>Methanosarcina</taxon>
    </lineage>
</organism>
<dbReference type="NCBIfam" id="TIGR00835">
    <property type="entry name" value="agcS"/>
    <property type="match status" value="1"/>
</dbReference>
<keyword evidence="6 9" id="KW-0769">Symport</keyword>
<feature type="transmembrane region" description="Helical" evidence="9">
    <location>
        <begin position="358"/>
        <end position="380"/>
    </location>
</feature>
<dbReference type="Proteomes" id="UP000600774">
    <property type="component" value="Unassembled WGS sequence"/>
</dbReference>
<feature type="transmembrane region" description="Helical" evidence="9">
    <location>
        <begin position="260"/>
        <end position="279"/>
    </location>
</feature>
<dbReference type="Gene3D" id="1.20.1740.10">
    <property type="entry name" value="Amino acid/polyamine transporter I"/>
    <property type="match status" value="1"/>
</dbReference>
<dbReference type="PANTHER" id="PTHR30330">
    <property type="entry name" value="AGSS FAMILY TRANSPORTER, SODIUM-ALANINE"/>
    <property type="match status" value="1"/>
</dbReference>
<sequence>MELLGVNILEVLTGIDQFIWGPPLLILLVGTGIFLTLRLGLIQVFRLPLALKYVLNSKKYEEGVLGDISSFAALSTALSATIGTGNIVGVATAVKTGGPGALFWMLLAAFFGMATMYSEALLAVKYRTVDANGQMSGGPMYYIKNGLAHKKYSKVLAPLFAIFGVNVALFGIGTFPQVNAIVDSARIAFDIPEVLTAAVLSLLVAFVTLGGIRRIAAVAQFMVPFMAVAYVLGCLVIIGLNLEKLPETFALILRSAFSETAAKGGFLGAGVMLAIRMGVARGIFSNEAGLGSSPIAAAAARVKEPAKQGLISMTGTFFDTIIVCLMTGTVLIMTDSWTGDLAGAYMTSYAFSTVLAEIGSYIVTVGLIFFAFTTILGWNYYGERCTEFLFGVKGILPYKVLYILIVASGAFLTLDVIWVLADIVNGLMAIPNLIALLALRKVVESETGWYFKRNKDFERNKSHGEKNKS</sequence>
<feature type="transmembrane region" description="Helical" evidence="9">
    <location>
        <begin position="317"/>
        <end position="338"/>
    </location>
</feature>
<dbReference type="PRINTS" id="PR00175">
    <property type="entry name" value="NAALASMPORT"/>
</dbReference>
<protein>
    <submittedName>
        <fullName evidence="10">Sodium:alanine symporter family protein</fullName>
    </submittedName>
</protein>
<feature type="transmembrane region" description="Helical" evidence="9">
    <location>
        <begin position="63"/>
        <end position="82"/>
    </location>
</feature>
<feature type="transmembrane region" description="Helical" evidence="9">
    <location>
        <begin position="426"/>
        <end position="443"/>
    </location>
</feature>
<evidence type="ECO:0000256" key="9">
    <source>
        <dbReference type="RuleBase" id="RU363064"/>
    </source>
</evidence>
<feature type="transmembrane region" description="Helical" evidence="9">
    <location>
        <begin position="400"/>
        <end position="420"/>
    </location>
</feature>
<feature type="transmembrane region" description="Helical" evidence="9">
    <location>
        <begin position="102"/>
        <end position="124"/>
    </location>
</feature>
<keyword evidence="4 9" id="KW-1003">Cell membrane</keyword>
<feature type="transmembrane region" description="Helical" evidence="9">
    <location>
        <begin position="20"/>
        <end position="42"/>
    </location>
</feature>
<comment type="subcellular location">
    <subcellularLocation>
        <location evidence="1 9">Cell membrane</location>
        <topology evidence="1 9">Multi-pass membrane protein</topology>
    </subcellularLocation>
</comment>
<evidence type="ECO:0000313" key="10">
    <source>
        <dbReference type="EMBL" id="HIH93348.1"/>
    </source>
</evidence>
<evidence type="ECO:0000313" key="11">
    <source>
        <dbReference type="Proteomes" id="UP000600774"/>
    </source>
</evidence>
<evidence type="ECO:0000256" key="8">
    <source>
        <dbReference type="ARBA" id="ARBA00023136"/>
    </source>
</evidence>
<dbReference type="AlphaFoldDB" id="A0A832W7Q7"/>
<accession>A0A832W7Q7</accession>
<dbReference type="InterPro" id="IPR001463">
    <property type="entry name" value="Na/Ala_symport"/>
</dbReference>
<dbReference type="RefSeq" id="WP_011022789.1">
    <property type="nucleotide sequence ID" value="NZ_DUJU01000054.1"/>
</dbReference>
<proteinExistence type="inferred from homology"/>
<comment type="caution">
    <text evidence="10">The sequence shown here is derived from an EMBL/GenBank/DDBJ whole genome shotgun (WGS) entry which is preliminary data.</text>
</comment>
<dbReference type="GO" id="GO:0005283">
    <property type="term" value="F:amino acid:sodium symporter activity"/>
    <property type="evidence" value="ECO:0007669"/>
    <property type="project" value="InterPro"/>
</dbReference>
<evidence type="ECO:0000256" key="4">
    <source>
        <dbReference type="ARBA" id="ARBA00022475"/>
    </source>
</evidence>
<gene>
    <name evidence="10" type="ORF">HA338_04665</name>
</gene>
<dbReference type="GeneID" id="1474733"/>
<keyword evidence="3 9" id="KW-0813">Transport</keyword>
<dbReference type="OMA" id="ILMAPEY"/>
<evidence type="ECO:0000256" key="5">
    <source>
        <dbReference type="ARBA" id="ARBA00022692"/>
    </source>
</evidence>
<dbReference type="GO" id="GO:0005886">
    <property type="term" value="C:plasma membrane"/>
    <property type="evidence" value="ECO:0007669"/>
    <property type="project" value="UniProtKB-SubCell"/>
</dbReference>
<keyword evidence="8 9" id="KW-0472">Membrane</keyword>